<reference evidence="2 3" key="1">
    <citation type="submission" date="2019-01" db="EMBL/GenBank/DDBJ databases">
        <title>Sequencing of cultivated peanut Arachis hypogaea provides insights into genome evolution and oil improvement.</title>
        <authorList>
            <person name="Chen X."/>
        </authorList>
    </citation>
    <scope>NUCLEOTIDE SEQUENCE [LARGE SCALE GENOMIC DNA]</scope>
    <source>
        <strain evidence="3">cv. Fuhuasheng</strain>
        <tissue evidence="2">Leaves</tissue>
    </source>
</reference>
<keyword evidence="3" id="KW-1185">Reference proteome</keyword>
<dbReference type="STRING" id="3818.A0A445C996"/>
<evidence type="ECO:0000256" key="1">
    <source>
        <dbReference type="SAM" id="Phobius"/>
    </source>
</evidence>
<evidence type="ECO:0008006" key="4">
    <source>
        <dbReference type="Google" id="ProtNLM"/>
    </source>
</evidence>
<protein>
    <recommendedName>
        <fullName evidence="4">t-SNARE coiled-coil homology domain-containing protein</fullName>
    </recommendedName>
</protein>
<keyword evidence="1" id="KW-0812">Transmembrane</keyword>
<dbReference type="Proteomes" id="UP000289738">
    <property type="component" value="Chromosome A07"/>
</dbReference>
<accession>A0A445C996</accession>
<name>A0A445C996_ARAHY</name>
<evidence type="ECO:0000313" key="2">
    <source>
        <dbReference type="EMBL" id="RYR47505.1"/>
    </source>
</evidence>
<organism evidence="2 3">
    <name type="scientific">Arachis hypogaea</name>
    <name type="common">Peanut</name>
    <dbReference type="NCBI Taxonomy" id="3818"/>
    <lineage>
        <taxon>Eukaryota</taxon>
        <taxon>Viridiplantae</taxon>
        <taxon>Streptophyta</taxon>
        <taxon>Embryophyta</taxon>
        <taxon>Tracheophyta</taxon>
        <taxon>Spermatophyta</taxon>
        <taxon>Magnoliopsida</taxon>
        <taxon>eudicotyledons</taxon>
        <taxon>Gunneridae</taxon>
        <taxon>Pentapetalae</taxon>
        <taxon>rosids</taxon>
        <taxon>fabids</taxon>
        <taxon>Fabales</taxon>
        <taxon>Fabaceae</taxon>
        <taxon>Papilionoideae</taxon>
        <taxon>50 kb inversion clade</taxon>
        <taxon>dalbergioids sensu lato</taxon>
        <taxon>Dalbergieae</taxon>
        <taxon>Pterocarpus clade</taxon>
        <taxon>Arachis</taxon>
    </lineage>
</organism>
<keyword evidence="1" id="KW-0472">Membrane</keyword>
<proteinExistence type="predicted"/>
<keyword evidence="1" id="KW-1133">Transmembrane helix</keyword>
<dbReference type="EMBL" id="SDMP01000007">
    <property type="protein sequence ID" value="RYR47505.1"/>
    <property type="molecule type" value="Genomic_DNA"/>
</dbReference>
<dbReference type="AlphaFoldDB" id="A0A445C996"/>
<gene>
    <name evidence="2" type="ORF">Ahy_A07g033435</name>
</gene>
<feature type="transmembrane region" description="Helical" evidence="1">
    <location>
        <begin position="168"/>
        <end position="186"/>
    </location>
</feature>
<evidence type="ECO:0000313" key="3">
    <source>
        <dbReference type="Proteomes" id="UP000289738"/>
    </source>
</evidence>
<sequence>MIWYRVRLNPLGCAFLLGSWALALGQEKFVKRRRKQTGGEGSKTIYLTRNVTEIPIGFDYLGLKLKGFPVLRHIPSLMSSNSYRGGSAYGDAAPFRSREGLSTRPAASSDEIQLRIDPMDMDLDHEITGLRGQVKKLRNQTLMTNAQAGVKNNIRRLNKSIVRSGSNHVVHVVCFALICFFVVYAWSKMFRK</sequence>
<comment type="caution">
    <text evidence="2">The sequence shown here is derived from an EMBL/GenBank/DDBJ whole genome shotgun (WGS) entry which is preliminary data.</text>
</comment>